<reference evidence="4 5" key="1">
    <citation type="submission" date="2024-01" db="EMBL/GenBank/DDBJ databases">
        <authorList>
            <consortium name="Genoscope - CEA"/>
            <person name="William W."/>
        </authorList>
    </citation>
    <scope>NUCLEOTIDE SEQUENCE [LARGE SCALE GENOMIC DNA]</scope>
    <source>
        <strain evidence="4 5">29B2s-10</strain>
    </source>
</reference>
<proteinExistence type="predicted"/>
<evidence type="ECO:0000313" key="5">
    <source>
        <dbReference type="Proteomes" id="UP001497600"/>
    </source>
</evidence>
<feature type="compositionally biased region" description="Polar residues" evidence="2">
    <location>
        <begin position="240"/>
        <end position="254"/>
    </location>
</feature>
<dbReference type="PROSITE" id="PS50076">
    <property type="entry name" value="DNAJ_2"/>
    <property type="match status" value="1"/>
</dbReference>
<dbReference type="InterPro" id="IPR036869">
    <property type="entry name" value="J_dom_sf"/>
</dbReference>
<dbReference type="InterPro" id="IPR018253">
    <property type="entry name" value="DnaJ_domain_CS"/>
</dbReference>
<dbReference type="PANTHER" id="PTHR44145">
    <property type="entry name" value="DNAJ HOMOLOG SUBFAMILY A MEMBER 3, MITOCHONDRIAL"/>
    <property type="match status" value="1"/>
</dbReference>
<keyword evidence="1" id="KW-0143">Chaperone</keyword>
<sequence length="299" mass="34661">MIYNQMNVRFGIRIMSESRGLRWYSSALEQQTHYERLELSRDASIKEVKKQFKVLSKKYHPDLNSHLTEEEKVLNNDRFVLIVSSYDILKDAKKKRQYDLELNGGRPINHSSARKNSEWHNKYYGEAKYYSKANGSSSYSGSGLNRDRHKSKNFGSDHLNNSTFSGRHVNYGDRFDVPHFNYKEHLTKHLKFEQRLLNKNLSASDVEKIIKQLNKSGDQSQVDEELLTKHLMRQAKRNQENANNPHTQSFASRNSSSSSSSTNQHMYHGPQSTDNDNTVFKACAILGAGSSLYFIWHLF</sequence>
<evidence type="ECO:0000313" key="4">
    <source>
        <dbReference type="EMBL" id="CAK7921095.1"/>
    </source>
</evidence>
<dbReference type="PANTHER" id="PTHR44145:SF3">
    <property type="entry name" value="DNAJ HOMOLOG SUBFAMILY A MEMBER 3, MITOCHONDRIAL"/>
    <property type="match status" value="1"/>
</dbReference>
<evidence type="ECO:0000256" key="1">
    <source>
        <dbReference type="ARBA" id="ARBA00023186"/>
    </source>
</evidence>
<dbReference type="SMART" id="SM00271">
    <property type="entry name" value="DnaJ"/>
    <property type="match status" value="1"/>
</dbReference>
<accession>A0ABP0EK78</accession>
<dbReference type="CDD" id="cd06257">
    <property type="entry name" value="DnaJ"/>
    <property type="match status" value="1"/>
</dbReference>
<protein>
    <recommendedName>
        <fullName evidence="3">J domain-containing protein</fullName>
    </recommendedName>
</protein>
<dbReference type="PRINTS" id="PR00625">
    <property type="entry name" value="JDOMAIN"/>
</dbReference>
<organism evidence="4 5">
    <name type="scientific">[Candida] anglica</name>
    <dbReference type="NCBI Taxonomy" id="148631"/>
    <lineage>
        <taxon>Eukaryota</taxon>
        <taxon>Fungi</taxon>
        <taxon>Dikarya</taxon>
        <taxon>Ascomycota</taxon>
        <taxon>Saccharomycotina</taxon>
        <taxon>Pichiomycetes</taxon>
        <taxon>Debaryomycetaceae</taxon>
        <taxon>Kurtzmaniella</taxon>
    </lineage>
</organism>
<feature type="region of interest" description="Disordered" evidence="2">
    <location>
        <begin position="236"/>
        <end position="273"/>
    </location>
</feature>
<dbReference type="Gene3D" id="1.10.287.110">
    <property type="entry name" value="DnaJ domain"/>
    <property type="match status" value="1"/>
</dbReference>
<dbReference type="SUPFAM" id="SSF46565">
    <property type="entry name" value="Chaperone J-domain"/>
    <property type="match status" value="1"/>
</dbReference>
<dbReference type="Proteomes" id="UP001497600">
    <property type="component" value="Chromosome H"/>
</dbReference>
<feature type="domain" description="J" evidence="3">
    <location>
        <begin position="32"/>
        <end position="102"/>
    </location>
</feature>
<gene>
    <name evidence="4" type="ORF">CAAN4_H10066</name>
</gene>
<evidence type="ECO:0000256" key="2">
    <source>
        <dbReference type="SAM" id="MobiDB-lite"/>
    </source>
</evidence>
<dbReference type="EMBL" id="OZ004260">
    <property type="protein sequence ID" value="CAK7921095.1"/>
    <property type="molecule type" value="Genomic_DNA"/>
</dbReference>
<dbReference type="Pfam" id="PF00226">
    <property type="entry name" value="DnaJ"/>
    <property type="match status" value="1"/>
</dbReference>
<dbReference type="PROSITE" id="PS00636">
    <property type="entry name" value="DNAJ_1"/>
    <property type="match status" value="1"/>
</dbReference>
<name>A0ABP0EK78_9ASCO</name>
<evidence type="ECO:0000259" key="3">
    <source>
        <dbReference type="PROSITE" id="PS50076"/>
    </source>
</evidence>
<feature type="compositionally biased region" description="Polar residues" evidence="2">
    <location>
        <begin position="262"/>
        <end position="273"/>
    </location>
</feature>
<dbReference type="InterPro" id="IPR051938">
    <property type="entry name" value="Apopto_cytoskel_mod"/>
</dbReference>
<feature type="region of interest" description="Disordered" evidence="2">
    <location>
        <begin position="135"/>
        <end position="163"/>
    </location>
</feature>
<keyword evidence="5" id="KW-1185">Reference proteome</keyword>
<dbReference type="InterPro" id="IPR001623">
    <property type="entry name" value="DnaJ_domain"/>
</dbReference>